<evidence type="ECO:0000256" key="1">
    <source>
        <dbReference type="ARBA" id="ARBA00004651"/>
    </source>
</evidence>
<dbReference type="PROSITE" id="PS50850">
    <property type="entry name" value="MFS"/>
    <property type="match status" value="1"/>
</dbReference>
<evidence type="ECO:0000256" key="4">
    <source>
        <dbReference type="ARBA" id="ARBA00022989"/>
    </source>
</evidence>
<gene>
    <name evidence="11" type="ORF">HHI36_008557</name>
</gene>
<feature type="transmembrane region" description="Helical" evidence="9">
    <location>
        <begin position="253"/>
        <end position="275"/>
    </location>
</feature>
<evidence type="ECO:0000256" key="7">
    <source>
        <dbReference type="ARBA" id="ARBA00024348"/>
    </source>
</evidence>
<evidence type="ECO:0000256" key="5">
    <source>
        <dbReference type="ARBA" id="ARBA00023136"/>
    </source>
</evidence>
<dbReference type="NCBIfam" id="TIGR00879">
    <property type="entry name" value="SP"/>
    <property type="match status" value="1"/>
</dbReference>
<sequence>MLAKLNGTTDNPLGRIISSDSPEASWLGSLVTVGAIFGSFAFGMAAGKFGRKPVLIFLGFPFIISFLILAFCTNIWFFYFARAFSGFALGGVFTVIPMYSGEIADDSNRGLLGAAMNCFLTLGLLVTVCVGPYVSFMCFHIFLTVFPIIFIILFTLLCPESPYYLIKKDFRKAEESLRKIRGTYDVSKELSEIKENVEKAEGGSIMTIIQEAGLRKAFLIGAGLIFFQQFSGINVVLFYGTNIFQVASPNMDAALGPIIIQLVQFGTSFITPIFSDRSGRKILLVISHISMLTVEIFLGLYFYLRDNGTNVDSISWLPIATLVLYITGYNFGAGPIPWAVMGELFPTNIKDLASAGVSAVCWICGFVITLTFQGVSNNIGMGPTFWIFSGFGVFATVFVITYVIETKGKSLQQIQDELNG</sequence>
<dbReference type="PRINTS" id="PR00171">
    <property type="entry name" value="SUGRTRNSPORT"/>
</dbReference>
<dbReference type="Gene3D" id="1.20.1250.20">
    <property type="entry name" value="MFS general substrate transporter like domains"/>
    <property type="match status" value="1"/>
</dbReference>
<feature type="transmembrane region" description="Helical" evidence="9">
    <location>
        <begin position="83"/>
        <end position="99"/>
    </location>
</feature>
<dbReference type="GO" id="GO:0005886">
    <property type="term" value="C:plasma membrane"/>
    <property type="evidence" value="ECO:0007669"/>
    <property type="project" value="UniProtKB-SubCell"/>
</dbReference>
<evidence type="ECO:0000313" key="12">
    <source>
        <dbReference type="Proteomes" id="UP001516400"/>
    </source>
</evidence>
<name>A0ABD2MSU7_9CUCU</name>
<dbReference type="InterPro" id="IPR050549">
    <property type="entry name" value="MFS_Trehalose_Transporter"/>
</dbReference>
<dbReference type="EMBL" id="JABFTP020000021">
    <property type="protein sequence ID" value="KAL3269490.1"/>
    <property type="molecule type" value="Genomic_DNA"/>
</dbReference>
<proteinExistence type="inferred from homology"/>
<dbReference type="InterPro" id="IPR003663">
    <property type="entry name" value="Sugar/inositol_transpt"/>
</dbReference>
<evidence type="ECO:0000259" key="10">
    <source>
        <dbReference type="PROSITE" id="PS50850"/>
    </source>
</evidence>
<protein>
    <recommendedName>
        <fullName evidence="10">Major facilitator superfamily (MFS) profile domain-containing protein</fullName>
    </recommendedName>
</protein>
<keyword evidence="4 9" id="KW-1133">Transmembrane helix</keyword>
<keyword evidence="3 9" id="KW-0812">Transmembrane</keyword>
<dbReference type="Pfam" id="PF00083">
    <property type="entry name" value="Sugar_tr"/>
    <property type="match status" value="1"/>
</dbReference>
<dbReference type="InterPro" id="IPR036259">
    <property type="entry name" value="MFS_trans_sf"/>
</dbReference>
<feature type="transmembrane region" description="Helical" evidence="9">
    <location>
        <begin position="282"/>
        <end position="304"/>
    </location>
</feature>
<dbReference type="AlphaFoldDB" id="A0ABD2MSU7"/>
<evidence type="ECO:0000256" key="3">
    <source>
        <dbReference type="ARBA" id="ARBA00022692"/>
    </source>
</evidence>
<feature type="transmembrane region" description="Helical" evidence="9">
    <location>
        <begin position="217"/>
        <end position="241"/>
    </location>
</feature>
<feature type="transmembrane region" description="Helical" evidence="9">
    <location>
        <begin position="54"/>
        <end position="77"/>
    </location>
</feature>
<accession>A0ABD2MSU7</accession>
<dbReference type="PROSITE" id="PS00217">
    <property type="entry name" value="SUGAR_TRANSPORT_2"/>
    <property type="match status" value="1"/>
</dbReference>
<evidence type="ECO:0000313" key="11">
    <source>
        <dbReference type="EMBL" id="KAL3269490.1"/>
    </source>
</evidence>
<comment type="subcellular location">
    <subcellularLocation>
        <location evidence="1">Cell membrane</location>
        <topology evidence="1">Multi-pass membrane protein</topology>
    </subcellularLocation>
</comment>
<keyword evidence="8" id="KW-0813">Transport</keyword>
<dbReference type="PANTHER" id="PTHR48021">
    <property type="match status" value="1"/>
</dbReference>
<dbReference type="Proteomes" id="UP001516400">
    <property type="component" value="Unassembled WGS sequence"/>
</dbReference>
<dbReference type="InterPro" id="IPR005828">
    <property type="entry name" value="MFS_sugar_transport-like"/>
</dbReference>
<keyword evidence="6" id="KW-0325">Glycoprotein</keyword>
<feature type="transmembrane region" description="Helical" evidence="9">
    <location>
        <begin position="139"/>
        <end position="158"/>
    </location>
</feature>
<feature type="transmembrane region" description="Helical" evidence="9">
    <location>
        <begin position="316"/>
        <end position="340"/>
    </location>
</feature>
<evidence type="ECO:0000256" key="9">
    <source>
        <dbReference type="SAM" id="Phobius"/>
    </source>
</evidence>
<evidence type="ECO:0000256" key="8">
    <source>
        <dbReference type="RuleBase" id="RU003346"/>
    </source>
</evidence>
<keyword evidence="5 9" id="KW-0472">Membrane</keyword>
<feature type="transmembrane region" description="Helical" evidence="9">
    <location>
        <begin position="26"/>
        <end position="47"/>
    </location>
</feature>
<comment type="caution">
    <text evidence="11">The sequence shown here is derived from an EMBL/GenBank/DDBJ whole genome shotgun (WGS) entry which is preliminary data.</text>
</comment>
<dbReference type="PANTHER" id="PTHR48021:SF47">
    <property type="entry name" value="GH17672P"/>
    <property type="match status" value="1"/>
</dbReference>
<comment type="similarity">
    <text evidence="7">Belongs to the major facilitator superfamily. Sugar transporter (TC 2.A.1.1) family. Trehalose transporter subfamily.</text>
</comment>
<keyword evidence="2" id="KW-1003">Cell membrane</keyword>
<dbReference type="FunFam" id="1.20.1250.20:FF:000055">
    <property type="entry name" value="Facilitated trehalose transporter Tret1-2 homolog"/>
    <property type="match status" value="1"/>
</dbReference>
<reference evidence="11 12" key="1">
    <citation type="journal article" date="2021" name="BMC Biol.">
        <title>Horizontally acquired antibacterial genes associated with adaptive radiation of ladybird beetles.</title>
        <authorList>
            <person name="Li H.S."/>
            <person name="Tang X.F."/>
            <person name="Huang Y.H."/>
            <person name="Xu Z.Y."/>
            <person name="Chen M.L."/>
            <person name="Du X.Y."/>
            <person name="Qiu B.Y."/>
            <person name="Chen P.T."/>
            <person name="Zhang W."/>
            <person name="Slipinski A."/>
            <person name="Escalona H.E."/>
            <person name="Waterhouse R.M."/>
            <person name="Zwick A."/>
            <person name="Pang H."/>
        </authorList>
    </citation>
    <scope>NUCLEOTIDE SEQUENCE [LARGE SCALE GENOMIC DNA]</scope>
    <source>
        <strain evidence="11">SYSU2018</strain>
    </source>
</reference>
<feature type="domain" description="Major facilitator superfamily (MFS) profile" evidence="10">
    <location>
        <begin position="1"/>
        <end position="407"/>
    </location>
</feature>
<dbReference type="InterPro" id="IPR020846">
    <property type="entry name" value="MFS_dom"/>
</dbReference>
<dbReference type="InterPro" id="IPR005829">
    <property type="entry name" value="Sugar_transporter_CS"/>
</dbReference>
<dbReference type="SUPFAM" id="SSF103473">
    <property type="entry name" value="MFS general substrate transporter"/>
    <property type="match status" value="1"/>
</dbReference>
<feature type="transmembrane region" description="Helical" evidence="9">
    <location>
        <begin position="384"/>
        <end position="404"/>
    </location>
</feature>
<organism evidence="11 12">
    <name type="scientific">Cryptolaemus montrouzieri</name>
    <dbReference type="NCBI Taxonomy" id="559131"/>
    <lineage>
        <taxon>Eukaryota</taxon>
        <taxon>Metazoa</taxon>
        <taxon>Ecdysozoa</taxon>
        <taxon>Arthropoda</taxon>
        <taxon>Hexapoda</taxon>
        <taxon>Insecta</taxon>
        <taxon>Pterygota</taxon>
        <taxon>Neoptera</taxon>
        <taxon>Endopterygota</taxon>
        <taxon>Coleoptera</taxon>
        <taxon>Polyphaga</taxon>
        <taxon>Cucujiformia</taxon>
        <taxon>Coccinelloidea</taxon>
        <taxon>Coccinellidae</taxon>
        <taxon>Scymninae</taxon>
        <taxon>Scymnini</taxon>
        <taxon>Cryptolaemus</taxon>
    </lineage>
</organism>
<keyword evidence="12" id="KW-1185">Reference proteome</keyword>
<evidence type="ECO:0000256" key="2">
    <source>
        <dbReference type="ARBA" id="ARBA00022475"/>
    </source>
</evidence>
<feature type="transmembrane region" description="Helical" evidence="9">
    <location>
        <begin position="111"/>
        <end position="133"/>
    </location>
</feature>
<evidence type="ECO:0000256" key="6">
    <source>
        <dbReference type="ARBA" id="ARBA00023180"/>
    </source>
</evidence>
<feature type="transmembrane region" description="Helical" evidence="9">
    <location>
        <begin position="352"/>
        <end position="372"/>
    </location>
</feature>